<dbReference type="NCBIfam" id="NF008823">
    <property type="entry name" value="PRK11873.1"/>
    <property type="match status" value="1"/>
</dbReference>
<dbReference type="AlphaFoldDB" id="A0A0D8JB83"/>
<dbReference type="STRING" id="1544798.LH29_01525"/>
<evidence type="ECO:0000256" key="2">
    <source>
        <dbReference type="ARBA" id="ARBA00022691"/>
    </source>
</evidence>
<dbReference type="GO" id="GO:0030791">
    <property type="term" value="F:arsenite methyltransferase activity"/>
    <property type="evidence" value="ECO:0007669"/>
    <property type="project" value="UniProtKB-EC"/>
</dbReference>
<evidence type="ECO:0000256" key="7">
    <source>
        <dbReference type="ARBA" id="ARBA00047943"/>
    </source>
</evidence>
<comment type="catalytic activity">
    <reaction evidence="7">
        <text>arsenic triglutathione + 2 [thioredoxin]-dithiol + 2 S-adenosyl-L-methionine + H2O = dimethylarsinous acid + 2 [thioredoxin]-disulfide + 3 glutathione + 2 S-adenosyl-L-homocysteine + 2 H(+)</text>
        <dbReference type="Rhea" id="RHEA:69464"/>
        <dbReference type="Rhea" id="RHEA-COMP:10698"/>
        <dbReference type="Rhea" id="RHEA-COMP:10700"/>
        <dbReference type="ChEBI" id="CHEBI:15377"/>
        <dbReference type="ChEBI" id="CHEBI:15378"/>
        <dbReference type="ChEBI" id="CHEBI:23808"/>
        <dbReference type="ChEBI" id="CHEBI:29950"/>
        <dbReference type="ChEBI" id="CHEBI:50058"/>
        <dbReference type="ChEBI" id="CHEBI:57856"/>
        <dbReference type="ChEBI" id="CHEBI:57925"/>
        <dbReference type="ChEBI" id="CHEBI:59789"/>
        <dbReference type="ChEBI" id="CHEBI:183640"/>
        <dbReference type="EC" id="2.1.1.137"/>
    </reaction>
</comment>
<comment type="catalytic activity">
    <reaction evidence="8">
        <text>arsenic triglutathione + 3 [thioredoxin]-dithiol + 3 S-adenosyl-L-methionine = trimethylarsine + 3 [thioredoxin]-disulfide + 3 glutathione + 3 S-adenosyl-L-homocysteine + 3 H(+)</text>
        <dbReference type="Rhea" id="RHEA:69432"/>
        <dbReference type="Rhea" id="RHEA-COMP:10698"/>
        <dbReference type="Rhea" id="RHEA-COMP:10700"/>
        <dbReference type="ChEBI" id="CHEBI:15378"/>
        <dbReference type="ChEBI" id="CHEBI:27130"/>
        <dbReference type="ChEBI" id="CHEBI:29950"/>
        <dbReference type="ChEBI" id="CHEBI:50058"/>
        <dbReference type="ChEBI" id="CHEBI:57856"/>
        <dbReference type="ChEBI" id="CHEBI:57925"/>
        <dbReference type="ChEBI" id="CHEBI:59789"/>
        <dbReference type="ChEBI" id="CHEBI:183640"/>
        <dbReference type="EC" id="2.1.1.137"/>
    </reaction>
</comment>
<protein>
    <recommendedName>
        <fullName evidence="5">Arsenite methyltransferase</fullName>
        <ecNumber evidence="4">2.1.1.137</ecNumber>
    </recommendedName>
</protein>
<proteinExistence type="inferred from homology"/>
<dbReference type="InterPro" id="IPR026669">
    <property type="entry name" value="Arsenite_MeTrfase-like"/>
</dbReference>
<evidence type="ECO:0000259" key="9">
    <source>
        <dbReference type="Pfam" id="PF13847"/>
    </source>
</evidence>
<evidence type="ECO:0000313" key="11">
    <source>
        <dbReference type="Proteomes" id="UP000032544"/>
    </source>
</evidence>
<name>A0A0D8JB83_9BACT</name>
<sequence length="269" mass="28908">MKKNHDEIREAVRENYSRVAEKNAANSCGCLTEDGKTCCAPEPAESFYHISAQLGYSESELQNIPEGANLGLGCGNPQAIAAIKKGETVLDLGSGAGFDVFLAANQLGNTGLAIGVDMTPKMISTARENARKGGYTNVEFRLGEIEYLPVADKSVDVAISNCVINLSPEKQKVFNEVIRVLKPGGRIAVSDVIATTVLPEKVLEDMALYSSCISGASTTDELETMLTQSGFTDIKISPKDESREFIREWAPGTSIHDYIVSAAIEARKP</sequence>
<evidence type="ECO:0000256" key="8">
    <source>
        <dbReference type="ARBA" id="ARBA00048428"/>
    </source>
</evidence>
<evidence type="ECO:0000256" key="4">
    <source>
        <dbReference type="ARBA" id="ARBA00034521"/>
    </source>
</evidence>
<dbReference type="InterPro" id="IPR029063">
    <property type="entry name" value="SAM-dependent_MTases_sf"/>
</dbReference>
<organism evidence="10 11">
    <name type="scientific">Draconibacterium sediminis</name>
    <dbReference type="NCBI Taxonomy" id="1544798"/>
    <lineage>
        <taxon>Bacteria</taxon>
        <taxon>Pseudomonadati</taxon>
        <taxon>Bacteroidota</taxon>
        <taxon>Bacteroidia</taxon>
        <taxon>Marinilabiliales</taxon>
        <taxon>Prolixibacteraceae</taxon>
        <taxon>Draconibacterium</taxon>
    </lineage>
</organism>
<evidence type="ECO:0000256" key="6">
    <source>
        <dbReference type="ARBA" id="ARBA00047941"/>
    </source>
</evidence>
<dbReference type="OrthoDB" id="9770553at2"/>
<comment type="caution">
    <text evidence="10">The sequence shown here is derived from an EMBL/GenBank/DDBJ whole genome shotgun (WGS) entry which is preliminary data.</text>
</comment>
<dbReference type="EC" id="2.1.1.137" evidence="4"/>
<gene>
    <name evidence="10" type="primary">arsM</name>
    <name evidence="10" type="ORF">LH29_01525</name>
</gene>
<evidence type="ECO:0000256" key="3">
    <source>
        <dbReference type="ARBA" id="ARBA00034487"/>
    </source>
</evidence>
<dbReference type="GO" id="GO:0032259">
    <property type="term" value="P:methylation"/>
    <property type="evidence" value="ECO:0007669"/>
    <property type="project" value="UniProtKB-KW"/>
</dbReference>
<dbReference type="EMBL" id="JRHC01000001">
    <property type="protein sequence ID" value="KJF44230.1"/>
    <property type="molecule type" value="Genomic_DNA"/>
</dbReference>
<evidence type="ECO:0000256" key="5">
    <source>
        <dbReference type="ARBA" id="ARBA00034545"/>
    </source>
</evidence>
<dbReference type="PATRIC" id="fig|1544798.3.peg.314"/>
<dbReference type="Proteomes" id="UP000032544">
    <property type="component" value="Unassembled WGS sequence"/>
</dbReference>
<evidence type="ECO:0000313" key="10">
    <source>
        <dbReference type="EMBL" id="KJF44230.1"/>
    </source>
</evidence>
<dbReference type="SUPFAM" id="SSF53335">
    <property type="entry name" value="S-adenosyl-L-methionine-dependent methyltransferases"/>
    <property type="match status" value="1"/>
</dbReference>
<keyword evidence="11" id="KW-1185">Reference proteome</keyword>
<keyword evidence="1 10" id="KW-0808">Transferase</keyword>
<comment type="catalytic activity">
    <reaction evidence="6">
        <text>arsenic triglutathione + [thioredoxin]-dithiol + S-adenosyl-L-methionine + 2 H2O = methylarsonous acid + [thioredoxin]-disulfide + 3 glutathione + S-adenosyl-L-homocysteine + H(+)</text>
        <dbReference type="Rhea" id="RHEA:69460"/>
        <dbReference type="Rhea" id="RHEA-COMP:10698"/>
        <dbReference type="Rhea" id="RHEA-COMP:10700"/>
        <dbReference type="ChEBI" id="CHEBI:15377"/>
        <dbReference type="ChEBI" id="CHEBI:15378"/>
        <dbReference type="ChEBI" id="CHEBI:17826"/>
        <dbReference type="ChEBI" id="CHEBI:29950"/>
        <dbReference type="ChEBI" id="CHEBI:50058"/>
        <dbReference type="ChEBI" id="CHEBI:57856"/>
        <dbReference type="ChEBI" id="CHEBI:57925"/>
        <dbReference type="ChEBI" id="CHEBI:59789"/>
        <dbReference type="ChEBI" id="CHEBI:183640"/>
        <dbReference type="EC" id="2.1.1.137"/>
    </reaction>
</comment>
<evidence type="ECO:0000256" key="1">
    <source>
        <dbReference type="ARBA" id="ARBA00022679"/>
    </source>
</evidence>
<dbReference type="Pfam" id="PF13847">
    <property type="entry name" value="Methyltransf_31"/>
    <property type="match status" value="1"/>
</dbReference>
<dbReference type="PANTHER" id="PTHR43675">
    <property type="entry name" value="ARSENITE METHYLTRANSFERASE"/>
    <property type="match status" value="1"/>
</dbReference>
<keyword evidence="10" id="KW-0489">Methyltransferase</keyword>
<dbReference type="PANTHER" id="PTHR43675:SF8">
    <property type="entry name" value="ARSENITE METHYLTRANSFERASE"/>
    <property type="match status" value="1"/>
</dbReference>
<accession>A0A0D8JB83</accession>
<reference evidence="10 11" key="1">
    <citation type="submission" date="2014-09" db="EMBL/GenBank/DDBJ databases">
        <title>Draft Genome Sequence of Draconibacterium sp. JN14CK-3.</title>
        <authorList>
            <person name="Dong C."/>
            <person name="Lai Q."/>
            <person name="Shao Z."/>
        </authorList>
    </citation>
    <scope>NUCLEOTIDE SEQUENCE [LARGE SCALE GENOMIC DNA]</scope>
    <source>
        <strain evidence="10 11">JN14CK-3</strain>
    </source>
</reference>
<dbReference type="RefSeq" id="WP_045025790.1">
    <property type="nucleotide sequence ID" value="NZ_JRHC01000001.1"/>
</dbReference>
<keyword evidence="2" id="KW-0949">S-adenosyl-L-methionine</keyword>
<comment type="similarity">
    <text evidence="3">Belongs to the methyltransferase superfamily. Arsenite methyltransferase family.</text>
</comment>
<dbReference type="CDD" id="cd02440">
    <property type="entry name" value="AdoMet_MTases"/>
    <property type="match status" value="1"/>
</dbReference>
<dbReference type="Gene3D" id="3.40.50.150">
    <property type="entry name" value="Vaccinia Virus protein VP39"/>
    <property type="match status" value="1"/>
</dbReference>
<dbReference type="InterPro" id="IPR025714">
    <property type="entry name" value="Methyltranfer_dom"/>
</dbReference>
<feature type="domain" description="Methyltransferase" evidence="9">
    <location>
        <begin position="83"/>
        <end position="229"/>
    </location>
</feature>